<dbReference type="RefSeq" id="WP_077834202.1">
    <property type="nucleotide sequence ID" value="NZ_CP096986.1"/>
</dbReference>
<evidence type="ECO:0000313" key="2">
    <source>
        <dbReference type="EMBL" id="URZ12963.1"/>
    </source>
</evidence>
<keyword evidence="3" id="KW-1185">Reference proteome</keyword>
<evidence type="ECO:0000313" key="3">
    <source>
        <dbReference type="Proteomes" id="UP000190951"/>
    </source>
</evidence>
<dbReference type="InterPro" id="IPR051910">
    <property type="entry name" value="ComF/GntX_DNA_util-trans"/>
</dbReference>
<dbReference type="PANTHER" id="PTHR47505:SF1">
    <property type="entry name" value="DNA UTILIZATION PROTEIN YHGH"/>
    <property type="match status" value="1"/>
</dbReference>
<dbReference type="SUPFAM" id="SSF53271">
    <property type="entry name" value="PRTase-like"/>
    <property type="match status" value="1"/>
</dbReference>
<evidence type="ECO:0000256" key="1">
    <source>
        <dbReference type="ARBA" id="ARBA00008007"/>
    </source>
</evidence>
<dbReference type="Gene3D" id="3.40.50.2020">
    <property type="match status" value="1"/>
</dbReference>
<dbReference type="PANTHER" id="PTHR47505">
    <property type="entry name" value="DNA UTILIZATION PROTEIN YHGH"/>
    <property type="match status" value="1"/>
</dbReference>
<dbReference type="InterPro" id="IPR000836">
    <property type="entry name" value="PRTase_dom"/>
</dbReference>
<dbReference type="CDD" id="cd06223">
    <property type="entry name" value="PRTases_typeI"/>
    <property type="match status" value="1"/>
</dbReference>
<dbReference type="STRING" id="84029.CROST_45640"/>
<protein>
    <submittedName>
        <fullName evidence="2">Uncharacterized protein</fullName>
    </submittedName>
</protein>
<reference evidence="2 3" key="1">
    <citation type="submission" date="2022-04" db="EMBL/GenBank/DDBJ databases">
        <title>Genome sequence of C. roseum typestrain.</title>
        <authorList>
            <person name="Poehlein A."/>
            <person name="Schoch T."/>
            <person name="Duerre P."/>
            <person name="Daniel R."/>
        </authorList>
    </citation>
    <scope>NUCLEOTIDE SEQUENCE [LARGE SCALE GENOMIC DNA]</scope>
    <source>
        <strain evidence="2 3">DSM 7320</strain>
    </source>
</reference>
<gene>
    <name evidence="2" type="ORF">CROST_037090</name>
</gene>
<dbReference type="Proteomes" id="UP000190951">
    <property type="component" value="Chromosome"/>
</dbReference>
<dbReference type="KEGG" id="crw:CROST_037090"/>
<comment type="similarity">
    <text evidence="1">Belongs to the ComF/GntX family.</text>
</comment>
<accession>A0A1S8KXK5</accession>
<sequence>MGKRIINYLIYIFDAIVSIIYCNGEKCSACKKEIYDDEILCKECLNKVKFCNSSYIIDKNGINFTVYCAAYYSSIIREMIIKLKYRKDFLCGEALAELMNKVLVKNKVQFDEIVYVPMTKYDFRKRGFNQSEFLALKISRMYDKPLKHYIRKTTQTKDQIGLTDEMRWNNLKGTFVFKPKEKIGNKVVLLIDDVFTTGATTFFCSKELIENGAKKVIVLTIAKSSI</sequence>
<proteinExistence type="inferred from homology"/>
<dbReference type="EMBL" id="CP096983">
    <property type="protein sequence ID" value="URZ12963.1"/>
    <property type="molecule type" value="Genomic_DNA"/>
</dbReference>
<organism evidence="2 3">
    <name type="scientific">Clostridium felsineum</name>
    <dbReference type="NCBI Taxonomy" id="36839"/>
    <lineage>
        <taxon>Bacteria</taxon>
        <taxon>Bacillati</taxon>
        <taxon>Bacillota</taxon>
        <taxon>Clostridia</taxon>
        <taxon>Eubacteriales</taxon>
        <taxon>Clostridiaceae</taxon>
        <taxon>Clostridium</taxon>
    </lineage>
</organism>
<dbReference type="InterPro" id="IPR029057">
    <property type="entry name" value="PRTase-like"/>
</dbReference>
<dbReference type="AlphaFoldDB" id="A0A1S8KXK5"/>
<name>A0A1S8KXK5_9CLOT</name>